<dbReference type="Pfam" id="PF03062">
    <property type="entry name" value="MBOAT"/>
    <property type="match status" value="1"/>
</dbReference>
<keyword evidence="9" id="KW-1185">Reference proteome</keyword>
<sequence length="400" mass="46407">MIQLSNPINAFIISKTHHLGLPDDILFFAIVLLSSYLFNFIYLLLFKKLNVGSKTSRPLLKQLYIISVGLFFIVGVLNSISGLAILLTNSFVVYFLCKLNYKKKNNGLLPWYILIGLLVFVLIAHINTTLIENGAIITGCLMVLVIKLHEFSWNCQDVTEIDHDKELNTYQKDKIITKFPTLLEFLSYVLFYNTLFTGPAFEYQVYIKWLKSDNEHSKTTNPALFKFGKGVFFLIAFFKMAEWFPVDQLLDNDYSLLKKFFLLYLIGMIFRFKYYGAWSIAESLCNMVQLGYNDKTNDYYLIKNVNVRGWNESTNIWLKNYIYLRFIKLNKNPTLASLITFTVSASWHGTHAGYYLTFVTGSFYQTAGKIIRRFIRPHFLGSQTAFIKIVYDITTMIITQ</sequence>
<feature type="transmembrane region" description="Helical" evidence="7">
    <location>
        <begin position="261"/>
        <end position="281"/>
    </location>
</feature>
<keyword evidence="4 7" id="KW-1133">Transmembrane helix</keyword>
<dbReference type="AlphaFoldDB" id="A0A1B7SFW4"/>
<dbReference type="PANTHER" id="PTHR13906">
    <property type="entry name" value="PORCUPINE"/>
    <property type="match status" value="1"/>
</dbReference>
<dbReference type="GO" id="GO:0047184">
    <property type="term" value="F:1-acylglycerophosphocholine O-acyltransferase activity"/>
    <property type="evidence" value="ECO:0007669"/>
    <property type="project" value="TreeGrafter"/>
</dbReference>
<dbReference type="GO" id="GO:0003841">
    <property type="term" value="F:1-acylglycerol-3-phosphate O-acyltransferase activity"/>
    <property type="evidence" value="ECO:0007669"/>
    <property type="project" value="TreeGrafter"/>
</dbReference>
<gene>
    <name evidence="8" type="ORF">HANVADRAFT_8600</name>
</gene>
<keyword evidence="2" id="KW-0808">Transferase</keyword>
<feature type="transmembrane region" description="Helical" evidence="7">
    <location>
        <begin position="185"/>
        <end position="203"/>
    </location>
</feature>
<feature type="transmembrane region" description="Helical" evidence="7">
    <location>
        <begin position="58"/>
        <end position="77"/>
    </location>
</feature>
<feature type="transmembrane region" description="Helical" evidence="7">
    <location>
        <begin position="108"/>
        <end position="126"/>
    </location>
</feature>
<dbReference type="GO" id="GO:0046474">
    <property type="term" value="P:glycerophospholipid biosynthetic process"/>
    <property type="evidence" value="ECO:0007669"/>
    <property type="project" value="TreeGrafter"/>
</dbReference>
<evidence type="ECO:0000256" key="7">
    <source>
        <dbReference type="SAM" id="Phobius"/>
    </source>
</evidence>
<name>A0A1B7SFW4_9ASCO</name>
<dbReference type="InterPro" id="IPR004299">
    <property type="entry name" value="MBOAT_fam"/>
</dbReference>
<protein>
    <submittedName>
        <fullName evidence="8">MBOAT-domain-containing protein</fullName>
    </submittedName>
</protein>
<evidence type="ECO:0000313" key="9">
    <source>
        <dbReference type="Proteomes" id="UP000092321"/>
    </source>
</evidence>
<keyword evidence="3 7" id="KW-0812">Transmembrane</keyword>
<dbReference type="Proteomes" id="UP000092321">
    <property type="component" value="Unassembled WGS sequence"/>
</dbReference>
<dbReference type="GO" id="GO:0016020">
    <property type="term" value="C:membrane"/>
    <property type="evidence" value="ECO:0007669"/>
    <property type="project" value="UniProtKB-SubCell"/>
</dbReference>
<organism evidence="8 9">
    <name type="scientific">Hanseniaspora valbyensis NRRL Y-1626</name>
    <dbReference type="NCBI Taxonomy" id="766949"/>
    <lineage>
        <taxon>Eukaryota</taxon>
        <taxon>Fungi</taxon>
        <taxon>Dikarya</taxon>
        <taxon>Ascomycota</taxon>
        <taxon>Saccharomycotina</taxon>
        <taxon>Saccharomycetes</taxon>
        <taxon>Saccharomycodales</taxon>
        <taxon>Saccharomycodaceae</taxon>
        <taxon>Hanseniaspora</taxon>
    </lineage>
</organism>
<dbReference type="InterPro" id="IPR049941">
    <property type="entry name" value="LPLAT_7/PORCN-like"/>
</dbReference>
<feature type="non-terminal residue" evidence="8">
    <location>
        <position position="400"/>
    </location>
</feature>
<dbReference type="OrthoDB" id="286734at2759"/>
<dbReference type="GO" id="GO:0030258">
    <property type="term" value="P:lipid modification"/>
    <property type="evidence" value="ECO:0007669"/>
    <property type="project" value="TreeGrafter"/>
</dbReference>
<proteinExistence type="predicted"/>
<feature type="transmembrane region" description="Helical" evidence="7">
    <location>
        <begin position="223"/>
        <end position="241"/>
    </location>
</feature>
<reference evidence="9" key="1">
    <citation type="journal article" date="2016" name="Proc. Natl. Acad. Sci. U.S.A.">
        <title>Comparative genomics of biotechnologically important yeasts.</title>
        <authorList>
            <person name="Riley R."/>
            <person name="Haridas S."/>
            <person name="Wolfe K.H."/>
            <person name="Lopes M.R."/>
            <person name="Hittinger C.T."/>
            <person name="Goeker M."/>
            <person name="Salamov A.A."/>
            <person name="Wisecaver J.H."/>
            <person name="Long T.M."/>
            <person name="Calvey C.H."/>
            <person name="Aerts A.L."/>
            <person name="Barry K.W."/>
            <person name="Choi C."/>
            <person name="Clum A."/>
            <person name="Coughlan A.Y."/>
            <person name="Deshpande S."/>
            <person name="Douglass A.P."/>
            <person name="Hanson S.J."/>
            <person name="Klenk H.-P."/>
            <person name="LaButti K.M."/>
            <person name="Lapidus A."/>
            <person name="Lindquist E.A."/>
            <person name="Lipzen A.M."/>
            <person name="Meier-Kolthoff J.P."/>
            <person name="Ohm R.A."/>
            <person name="Otillar R.P."/>
            <person name="Pangilinan J.L."/>
            <person name="Peng Y."/>
            <person name="Rokas A."/>
            <person name="Rosa C.A."/>
            <person name="Scheuner C."/>
            <person name="Sibirny A.A."/>
            <person name="Slot J.C."/>
            <person name="Stielow J.B."/>
            <person name="Sun H."/>
            <person name="Kurtzman C.P."/>
            <person name="Blackwell M."/>
            <person name="Grigoriev I.V."/>
            <person name="Jeffries T.W."/>
        </authorList>
    </citation>
    <scope>NUCLEOTIDE SEQUENCE [LARGE SCALE GENOMIC DNA]</scope>
    <source>
        <strain evidence="9">NRRL Y-1626</strain>
    </source>
</reference>
<evidence type="ECO:0000256" key="4">
    <source>
        <dbReference type="ARBA" id="ARBA00022989"/>
    </source>
</evidence>
<comment type="caution">
    <text evidence="8">The sequence shown here is derived from an EMBL/GenBank/DDBJ whole genome shotgun (WGS) entry which is preliminary data.</text>
</comment>
<comment type="subcellular location">
    <subcellularLocation>
        <location evidence="1">Membrane</location>
        <topology evidence="1">Multi-pass membrane protein</topology>
    </subcellularLocation>
</comment>
<keyword evidence="6" id="KW-0012">Acyltransferase</keyword>
<evidence type="ECO:0000256" key="5">
    <source>
        <dbReference type="ARBA" id="ARBA00023136"/>
    </source>
</evidence>
<evidence type="ECO:0000313" key="8">
    <source>
        <dbReference type="EMBL" id="OBA15366.1"/>
    </source>
</evidence>
<evidence type="ECO:0000256" key="3">
    <source>
        <dbReference type="ARBA" id="ARBA00022692"/>
    </source>
</evidence>
<dbReference type="PANTHER" id="PTHR13906:SF4">
    <property type="entry name" value="LYSOPHOSPHOLIPID ACYLTRANSFERASE 6"/>
    <property type="match status" value="1"/>
</dbReference>
<feature type="transmembrane region" description="Helical" evidence="7">
    <location>
        <begin position="25"/>
        <end position="46"/>
    </location>
</feature>
<evidence type="ECO:0000256" key="1">
    <source>
        <dbReference type="ARBA" id="ARBA00004141"/>
    </source>
</evidence>
<evidence type="ECO:0000256" key="6">
    <source>
        <dbReference type="ARBA" id="ARBA00023315"/>
    </source>
</evidence>
<evidence type="ECO:0000256" key="2">
    <source>
        <dbReference type="ARBA" id="ARBA00022679"/>
    </source>
</evidence>
<dbReference type="GO" id="GO:0005783">
    <property type="term" value="C:endoplasmic reticulum"/>
    <property type="evidence" value="ECO:0007669"/>
    <property type="project" value="TreeGrafter"/>
</dbReference>
<accession>A0A1B7SFW4</accession>
<dbReference type="EMBL" id="LXPE01000622">
    <property type="protein sequence ID" value="OBA15366.1"/>
    <property type="molecule type" value="Genomic_DNA"/>
</dbReference>
<keyword evidence="5 7" id="KW-0472">Membrane</keyword>